<gene>
    <name evidence="2" type="ORF">IEQ34_016097</name>
</gene>
<evidence type="ECO:0000256" key="1">
    <source>
        <dbReference type="SAM" id="MobiDB-lite"/>
    </source>
</evidence>
<feature type="region of interest" description="Disordered" evidence="1">
    <location>
        <begin position="1"/>
        <end position="25"/>
    </location>
</feature>
<proteinExistence type="predicted"/>
<keyword evidence="3" id="KW-1185">Reference proteome</keyword>
<accession>A0AAV7GFJ6</accession>
<evidence type="ECO:0000313" key="3">
    <source>
        <dbReference type="Proteomes" id="UP000775213"/>
    </source>
</evidence>
<feature type="compositionally biased region" description="Polar residues" evidence="1">
    <location>
        <begin position="7"/>
        <end position="25"/>
    </location>
</feature>
<organism evidence="2 3">
    <name type="scientific">Dendrobium chrysotoxum</name>
    <name type="common">Orchid</name>
    <dbReference type="NCBI Taxonomy" id="161865"/>
    <lineage>
        <taxon>Eukaryota</taxon>
        <taxon>Viridiplantae</taxon>
        <taxon>Streptophyta</taxon>
        <taxon>Embryophyta</taxon>
        <taxon>Tracheophyta</taxon>
        <taxon>Spermatophyta</taxon>
        <taxon>Magnoliopsida</taxon>
        <taxon>Liliopsida</taxon>
        <taxon>Asparagales</taxon>
        <taxon>Orchidaceae</taxon>
        <taxon>Epidendroideae</taxon>
        <taxon>Malaxideae</taxon>
        <taxon>Dendrobiinae</taxon>
        <taxon>Dendrobium</taxon>
    </lineage>
</organism>
<dbReference type="Proteomes" id="UP000775213">
    <property type="component" value="Unassembled WGS sequence"/>
</dbReference>
<sequence length="73" mass="8006">MKCCRPLSSTLMPSNTSHSENRGSTGPISKIGFTCSSVGPIGVSIKADIYECEYDAIVSNEIHITYDIYKIFK</sequence>
<dbReference type="AlphaFoldDB" id="A0AAV7GFJ6"/>
<name>A0AAV7GFJ6_DENCH</name>
<evidence type="ECO:0000313" key="2">
    <source>
        <dbReference type="EMBL" id="KAH0454173.1"/>
    </source>
</evidence>
<dbReference type="EMBL" id="JAGFBR010000015">
    <property type="protein sequence ID" value="KAH0454173.1"/>
    <property type="molecule type" value="Genomic_DNA"/>
</dbReference>
<protein>
    <submittedName>
        <fullName evidence="2">Uncharacterized protein</fullName>
    </submittedName>
</protein>
<reference evidence="2 3" key="1">
    <citation type="journal article" date="2021" name="Hortic Res">
        <title>Chromosome-scale assembly of the Dendrobium chrysotoxum genome enhances the understanding of orchid evolution.</title>
        <authorList>
            <person name="Zhang Y."/>
            <person name="Zhang G.Q."/>
            <person name="Zhang D."/>
            <person name="Liu X.D."/>
            <person name="Xu X.Y."/>
            <person name="Sun W.H."/>
            <person name="Yu X."/>
            <person name="Zhu X."/>
            <person name="Wang Z.W."/>
            <person name="Zhao X."/>
            <person name="Zhong W.Y."/>
            <person name="Chen H."/>
            <person name="Yin W.L."/>
            <person name="Huang T."/>
            <person name="Niu S.C."/>
            <person name="Liu Z.J."/>
        </authorList>
    </citation>
    <scope>NUCLEOTIDE SEQUENCE [LARGE SCALE GENOMIC DNA]</scope>
    <source>
        <strain evidence="2">Lindl</strain>
    </source>
</reference>
<comment type="caution">
    <text evidence="2">The sequence shown here is derived from an EMBL/GenBank/DDBJ whole genome shotgun (WGS) entry which is preliminary data.</text>
</comment>